<dbReference type="InterPro" id="IPR016036">
    <property type="entry name" value="Malonyl_transacylase_ACP-bd"/>
</dbReference>
<dbReference type="FunFam" id="3.30.70.250:FF:000006">
    <property type="entry name" value="Malonyl CoA-acyl carrier protein transacylase"/>
    <property type="match status" value="1"/>
</dbReference>
<dbReference type="InterPro" id="IPR006722">
    <property type="entry name" value="Sedlin"/>
</dbReference>
<comment type="catalytic activity">
    <reaction evidence="4">
        <text>holo-[ACP] + malonyl-CoA = malonyl-[ACP] + CoA</text>
        <dbReference type="Rhea" id="RHEA:41792"/>
        <dbReference type="Rhea" id="RHEA-COMP:9623"/>
        <dbReference type="Rhea" id="RHEA-COMP:9685"/>
        <dbReference type="ChEBI" id="CHEBI:57287"/>
        <dbReference type="ChEBI" id="CHEBI:57384"/>
        <dbReference type="ChEBI" id="CHEBI:64479"/>
        <dbReference type="ChEBI" id="CHEBI:78449"/>
        <dbReference type="EC" id="2.3.1.39"/>
    </reaction>
</comment>
<evidence type="ECO:0000256" key="1">
    <source>
        <dbReference type="ARBA" id="ARBA00013258"/>
    </source>
</evidence>
<dbReference type="InterPro" id="IPR016035">
    <property type="entry name" value="Acyl_Trfase/lysoPLipase"/>
</dbReference>
<dbReference type="InterPro" id="IPR014043">
    <property type="entry name" value="Acyl_transferase_dom"/>
</dbReference>
<keyword evidence="3" id="KW-0012">Acyltransferase</keyword>
<protein>
    <recommendedName>
        <fullName evidence="1">[acyl-carrier-protein] S-malonyltransferase</fullName>
        <ecNumber evidence="1">2.3.1.39</ecNumber>
    </recommendedName>
</protein>
<dbReference type="Gene3D" id="3.30.450.70">
    <property type="match status" value="1"/>
</dbReference>
<keyword evidence="2" id="KW-0808">Transferase</keyword>
<dbReference type="Pfam" id="PF00698">
    <property type="entry name" value="Acyl_transf_1"/>
    <property type="match status" value="1"/>
</dbReference>
<evidence type="ECO:0000256" key="3">
    <source>
        <dbReference type="ARBA" id="ARBA00023315"/>
    </source>
</evidence>
<dbReference type="PANTHER" id="PTHR42681">
    <property type="entry name" value="MALONYL-COA-ACYL CARRIER PROTEIN TRANSACYLASE, MITOCHONDRIAL"/>
    <property type="match status" value="1"/>
</dbReference>
<dbReference type="InterPro" id="IPR011012">
    <property type="entry name" value="Longin-like_dom_sf"/>
</dbReference>
<dbReference type="Proteomes" id="UP001174997">
    <property type="component" value="Unassembled WGS sequence"/>
</dbReference>
<dbReference type="EMBL" id="JAULSY010000089">
    <property type="protein sequence ID" value="KAK0666354.1"/>
    <property type="molecule type" value="Genomic_DNA"/>
</dbReference>
<accession>A0AA40D937</accession>
<feature type="domain" description="Malonyl-CoA:ACP transacylase (MAT)" evidence="5">
    <location>
        <begin position="6"/>
        <end position="336"/>
    </location>
</feature>
<dbReference type="GO" id="GO:0006888">
    <property type="term" value="P:endoplasmic reticulum to Golgi vesicle-mediated transport"/>
    <property type="evidence" value="ECO:0007669"/>
    <property type="project" value="InterPro"/>
</dbReference>
<dbReference type="SUPFAM" id="SSF55048">
    <property type="entry name" value="Probable ACP-binding domain of malonyl-CoA ACP transacylase"/>
    <property type="match status" value="1"/>
</dbReference>
<dbReference type="SUPFAM" id="SSF52151">
    <property type="entry name" value="FabD/lysophospholipase-like"/>
    <property type="match status" value="1"/>
</dbReference>
<proteinExistence type="predicted"/>
<reference evidence="6" key="1">
    <citation type="submission" date="2023-06" db="EMBL/GenBank/DDBJ databases">
        <title>Genome-scale phylogeny and comparative genomics of the fungal order Sordariales.</title>
        <authorList>
            <consortium name="Lawrence Berkeley National Laboratory"/>
            <person name="Hensen N."/>
            <person name="Bonometti L."/>
            <person name="Westerberg I."/>
            <person name="Brannstrom I.O."/>
            <person name="Guillou S."/>
            <person name="Cros-Aarteil S."/>
            <person name="Calhoun S."/>
            <person name="Haridas S."/>
            <person name="Kuo A."/>
            <person name="Mondo S."/>
            <person name="Pangilinan J."/>
            <person name="Riley R."/>
            <person name="Labutti K."/>
            <person name="Andreopoulos B."/>
            <person name="Lipzen A."/>
            <person name="Chen C."/>
            <person name="Yanf M."/>
            <person name="Daum C."/>
            <person name="Ng V."/>
            <person name="Clum A."/>
            <person name="Steindorff A."/>
            <person name="Ohm R."/>
            <person name="Martin F."/>
            <person name="Silar P."/>
            <person name="Natvig D."/>
            <person name="Lalanne C."/>
            <person name="Gautier V."/>
            <person name="Ament-Velasquez S.L."/>
            <person name="Kruys A."/>
            <person name="Hutchinson M.I."/>
            <person name="Powell A.J."/>
            <person name="Barry K."/>
            <person name="Miller A.N."/>
            <person name="Grigoriev I.V."/>
            <person name="Debuchy R."/>
            <person name="Gladieux P."/>
            <person name="Thoren M.H."/>
            <person name="Johannesson H."/>
        </authorList>
    </citation>
    <scope>NUCLEOTIDE SEQUENCE</scope>
    <source>
        <strain evidence="6">CBS 307.81</strain>
    </source>
</reference>
<dbReference type="Gene3D" id="3.30.70.250">
    <property type="entry name" value="Malonyl-CoA ACP transacylase, ACP-binding"/>
    <property type="match status" value="1"/>
</dbReference>
<evidence type="ECO:0000256" key="4">
    <source>
        <dbReference type="ARBA" id="ARBA00048462"/>
    </source>
</evidence>
<evidence type="ECO:0000313" key="6">
    <source>
        <dbReference type="EMBL" id="KAK0666354.1"/>
    </source>
</evidence>
<dbReference type="InterPro" id="IPR001227">
    <property type="entry name" value="Ac_transferase_dom_sf"/>
</dbReference>
<dbReference type="SUPFAM" id="SSF64356">
    <property type="entry name" value="SNARE-like"/>
    <property type="match status" value="1"/>
</dbReference>
<keyword evidence="7" id="KW-1185">Reference proteome</keyword>
<evidence type="ECO:0000256" key="2">
    <source>
        <dbReference type="ARBA" id="ARBA00022679"/>
    </source>
</evidence>
<comment type="caution">
    <text evidence="6">The sequence shown here is derived from an EMBL/GenBank/DDBJ whole genome shotgun (WGS) entry which is preliminary data.</text>
</comment>
<dbReference type="GO" id="GO:0006633">
    <property type="term" value="P:fatty acid biosynthetic process"/>
    <property type="evidence" value="ECO:0007669"/>
    <property type="project" value="TreeGrafter"/>
</dbReference>
<dbReference type="Gene3D" id="3.40.366.10">
    <property type="entry name" value="Malonyl-Coenzyme A Acyl Carrier Protein, domain 2"/>
    <property type="match status" value="1"/>
</dbReference>
<dbReference type="GO" id="GO:0004314">
    <property type="term" value="F:[acyl-carrier-protein] S-malonyltransferase activity"/>
    <property type="evidence" value="ECO:0007669"/>
    <property type="project" value="UniProtKB-EC"/>
</dbReference>
<dbReference type="SMART" id="SM00827">
    <property type="entry name" value="PKS_AT"/>
    <property type="match status" value="1"/>
</dbReference>
<gene>
    <name evidence="6" type="ORF">QBC41DRAFT_358155</name>
</gene>
<dbReference type="Pfam" id="PF04628">
    <property type="entry name" value="Sedlin_N"/>
    <property type="match status" value="1"/>
</dbReference>
<dbReference type="PANTHER" id="PTHR42681:SF1">
    <property type="entry name" value="MALONYL-COA-ACYL CARRIER PROTEIN TRANSACYLASE, MITOCHONDRIAL"/>
    <property type="match status" value="1"/>
</dbReference>
<dbReference type="GO" id="GO:0005739">
    <property type="term" value="C:mitochondrion"/>
    <property type="evidence" value="ECO:0007669"/>
    <property type="project" value="TreeGrafter"/>
</dbReference>
<dbReference type="AlphaFoldDB" id="A0AA40D937"/>
<dbReference type="EC" id="2.3.1.39" evidence="1"/>
<sequence length="555" mass="60872">MLAPWLEAFPTTAAPIIEEIDHIVGYKLSDVIAHGPSKDLNLTPNAQPAIMATSILILRILEKEFGFKVDERVDFTLGHSLGEFAALVSSGYIEFEDSLHMVQKRAEAMADATKKAEEEYGGEYGMVAIVSEPPYMAQLISAIEEFVGYGSEGGKSESAENKSPIEQVLIANVNSKNQIVLSGNIERIKTLVAHVRQFLGHDPRAVRLKSDSPFHSPIMKPAVGVMHRILEGRSRVKGREQEDIVSWPGLVPCVSNVTARVFGSKEEVKDLLARQCLETVQWWGSIKYLDQEEKVRRWVGIGPGKVGRNLVGKEVGMRGKDTVKGGGVWAITDPSEIEEVLRGLEETENLVEEEPDNLPRKMSTTLPSIACLGVIGRNNNPLHISIFNSYDPSTNSFRPIRTPLQFSLLLSSTLDVFELRSRAHAAQGTGLTGDFGLLHAVDERLAAYGFETNTGVKFVVVVDMRGRRASTTAGVGEDGKKSSTVGTTGVGLREGEMRVVFKAMQAAYIRLMQNPFYDPDEHSPLTGPGKKITSRKFGEEMRKIGEGWVPGVTSL</sequence>
<evidence type="ECO:0000313" key="7">
    <source>
        <dbReference type="Proteomes" id="UP001174997"/>
    </source>
</evidence>
<organism evidence="6 7">
    <name type="scientific">Cercophora samala</name>
    <dbReference type="NCBI Taxonomy" id="330535"/>
    <lineage>
        <taxon>Eukaryota</taxon>
        <taxon>Fungi</taxon>
        <taxon>Dikarya</taxon>
        <taxon>Ascomycota</taxon>
        <taxon>Pezizomycotina</taxon>
        <taxon>Sordariomycetes</taxon>
        <taxon>Sordariomycetidae</taxon>
        <taxon>Sordariales</taxon>
        <taxon>Lasiosphaeriaceae</taxon>
        <taxon>Cercophora</taxon>
    </lineage>
</organism>
<name>A0AA40D937_9PEZI</name>
<evidence type="ECO:0000259" key="5">
    <source>
        <dbReference type="SMART" id="SM00827"/>
    </source>
</evidence>
<dbReference type="InterPro" id="IPR050858">
    <property type="entry name" value="Mal-CoA-ACP_Trans/PKS_FabD"/>
</dbReference>